<dbReference type="Pfam" id="PF00293">
    <property type="entry name" value="NUDIX"/>
    <property type="match status" value="1"/>
</dbReference>
<dbReference type="PROSITE" id="PS51462">
    <property type="entry name" value="NUDIX"/>
    <property type="match status" value="1"/>
</dbReference>
<dbReference type="GO" id="GO:0016787">
    <property type="term" value="F:hydrolase activity"/>
    <property type="evidence" value="ECO:0007669"/>
    <property type="project" value="UniProtKB-KW"/>
</dbReference>
<sequence>MPPRSSLPVHAAFLSEDLTVGAGVAIFHLATARVVVCWHSEDKYWFLPKGRKNANEDVRVAAEREGFEESGYRNRLLPLPMKHRQTDPDEGHEEYVLEPIWTHLMPLTSTKQYLLFWYIAETIPADEEAKYANHQSRAYRAPAPYPPSVTLKERIAMDSEQPQIYQPVWHEGTGVNEDELLYKSYLLTVDEALSKLRGNAMADVMGDVVRRGWKAIEKRMAQEAQTLLEKTSV</sequence>
<dbReference type="InterPro" id="IPR015797">
    <property type="entry name" value="NUDIX_hydrolase-like_dom_sf"/>
</dbReference>
<evidence type="ECO:0000313" key="4">
    <source>
        <dbReference type="Proteomes" id="UP000503462"/>
    </source>
</evidence>
<dbReference type="InterPro" id="IPR000086">
    <property type="entry name" value="NUDIX_hydrolase_dom"/>
</dbReference>
<keyword evidence="1" id="KW-0378">Hydrolase</keyword>
<dbReference type="Gene3D" id="3.90.79.10">
    <property type="entry name" value="Nucleoside Triphosphate Pyrophosphohydrolase"/>
    <property type="match status" value="1"/>
</dbReference>
<protein>
    <recommendedName>
        <fullName evidence="2">Nudix hydrolase domain-containing protein</fullName>
    </recommendedName>
</protein>
<dbReference type="CDD" id="cd02883">
    <property type="entry name" value="NUDIX_Hydrolase"/>
    <property type="match status" value="1"/>
</dbReference>
<dbReference type="Proteomes" id="UP000503462">
    <property type="component" value="Chromosome 1"/>
</dbReference>
<keyword evidence="4" id="KW-1185">Reference proteome</keyword>
<proteinExistence type="predicted"/>
<feature type="domain" description="Nudix hydrolase" evidence="2">
    <location>
        <begin position="17"/>
        <end position="193"/>
    </location>
</feature>
<evidence type="ECO:0000256" key="1">
    <source>
        <dbReference type="ARBA" id="ARBA00022801"/>
    </source>
</evidence>
<organism evidence="3 4">
    <name type="scientific">Peltaster fructicola</name>
    <dbReference type="NCBI Taxonomy" id="286661"/>
    <lineage>
        <taxon>Eukaryota</taxon>
        <taxon>Fungi</taxon>
        <taxon>Dikarya</taxon>
        <taxon>Ascomycota</taxon>
        <taxon>Pezizomycotina</taxon>
        <taxon>Dothideomycetes</taxon>
        <taxon>Dothideomycetes incertae sedis</taxon>
        <taxon>Peltaster</taxon>
    </lineage>
</organism>
<reference evidence="3 4" key="1">
    <citation type="journal article" date="2016" name="Sci. Rep.">
        <title>Peltaster fructicola genome reveals evolution from an invasive phytopathogen to an ectophytic parasite.</title>
        <authorList>
            <person name="Xu C."/>
            <person name="Chen H."/>
            <person name="Gleason M.L."/>
            <person name="Xu J.R."/>
            <person name="Liu H."/>
            <person name="Zhang R."/>
            <person name="Sun G."/>
        </authorList>
    </citation>
    <scope>NUCLEOTIDE SEQUENCE [LARGE SCALE GENOMIC DNA]</scope>
    <source>
        <strain evidence="3 4">LNHT1506</strain>
    </source>
</reference>
<dbReference type="InterPro" id="IPR020084">
    <property type="entry name" value="NUDIX_hydrolase_CS"/>
</dbReference>
<dbReference type="PROSITE" id="PS00893">
    <property type="entry name" value="NUDIX_BOX"/>
    <property type="match status" value="1"/>
</dbReference>
<dbReference type="AlphaFoldDB" id="A0A6H0XM64"/>
<dbReference type="OrthoDB" id="10259236at2759"/>
<dbReference type="EMBL" id="CP051139">
    <property type="protein sequence ID" value="QIW95589.1"/>
    <property type="molecule type" value="Genomic_DNA"/>
</dbReference>
<gene>
    <name evidence="3" type="ORF">AMS68_001107</name>
</gene>
<accession>A0A6H0XM64</accession>
<evidence type="ECO:0000313" key="3">
    <source>
        <dbReference type="EMBL" id="QIW95589.1"/>
    </source>
</evidence>
<dbReference type="SUPFAM" id="SSF55811">
    <property type="entry name" value="Nudix"/>
    <property type="match status" value="1"/>
</dbReference>
<evidence type="ECO:0000259" key="2">
    <source>
        <dbReference type="PROSITE" id="PS51462"/>
    </source>
</evidence>
<name>A0A6H0XM64_9PEZI</name>